<accession>A0ACC0WPU7</accession>
<proteinExistence type="predicted"/>
<evidence type="ECO:0000313" key="2">
    <source>
        <dbReference type="Proteomes" id="UP001163321"/>
    </source>
</evidence>
<gene>
    <name evidence="1" type="ORF">PsorP6_015650</name>
</gene>
<sequence>MKFLRDSAGSITALSLAAFVAHYTDVHLYAVVCMGIQWLSALYAIPKQTERYFDLTGSITYALVSFLAYSTNGPMSWRASLVVGFVWLWCARLGWFLFQRMNECNEDKRFTEIRVRPLQFLSVWSLQGLWVLVTLLSVLLMLKHGTHDAPLSLLDVAGVFLWSVGYAMEVVADSQKTQFRRDARHKGQFIQTGLWYYSRHPNYWGEIVLWTGVCCVSVHTLETRALKAWAVLSPTFVAFLLLFVSGIPLLEKQADERWGETKAYQKYKAETSLLIPLPKRKVKVG</sequence>
<organism evidence="1 2">
    <name type="scientific">Peronosclerospora sorghi</name>
    <dbReference type="NCBI Taxonomy" id="230839"/>
    <lineage>
        <taxon>Eukaryota</taxon>
        <taxon>Sar</taxon>
        <taxon>Stramenopiles</taxon>
        <taxon>Oomycota</taxon>
        <taxon>Peronosporomycetes</taxon>
        <taxon>Peronosporales</taxon>
        <taxon>Peronosporaceae</taxon>
        <taxon>Peronosclerospora</taxon>
    </lineage>
</organism>
<comment type="caution">
    <text evidence="1">The sequence shown here is derived from an EMBL/GenBank/DDBJ whole genome shotgun (WGS) entry which is preliminary data.</text>
</comment>
<keyword evidence="2" id="KW-1185">Reference proteome</keyword>
<name>A0ACC0WPU7_9STRA</name>
<reference evidence="1 2" key="1">
    <citation type="journal article" date="2022" name="bioRxiv">
        <title>The genome of the oomycete Peronosclerospora sorghi, a cosmopolitan pathogen of maize and sorghum, is inflated with dispersed pseudogenes.</title>
        <authorList>
            <person name="Fletcher K."/>
            <person name="Martin F."/>
            <person name="Isakeit T."/>
            <person name="Cavanaugh K."/>
            <person name="Magill C."/>
            <person name="Michelmore R."/>
        </authorList>
    </citation>
    <scope>NUCLEOTIDE SEQUENCE [LARGE SCALE GENOMIC DNA]</scope>
    <source>
        <strain evidence="1">P6</strain>
    </source>
</reference>
<protein>
    <submittedName>
        <fullName evidence="1">Uncharacterized protein</fullName>
    </submittedName>
</protein>
<evidence type="ECO:0000313" key="1">
    <source>
        <dbReference type="EMBL" id="KAI9920074.1"/>
    </source>
</evidence>
<dbReference type="Proteomes" id="UP001163321">
    <property type="component" value="Chromosome 10"/>
</dbReference>
<dbReference type="EMBL" id="CM047589">
    <property type="protein sequence ID" value="KAI9920074.1"/>
    <property type="molecule type" value="Genomic_DNA"/>
</dbReference>